<reference evidence="1" key="1">
    <citation type="submission" date="2021-02" db="EMBL/GenBank/DDBJ databases">
        <authorList>
            <consortium name="DOE Joint Genome Institute"/>
            <person name="Ahrendt S."/>
            <person name="Looney B.P."/>
            <person name="Miyauchi S."/>
            <person name="Morin E."/>
            <person name="Drula E."/>
            <person name="Courty P.E."/>
            <person name="Chicoki N."/>
            <person name="Fauchery L."/>
            <person name="Kohler A."/>
            <person name="Kuo A."/>
            <person name="Labutti K."/>
            <person name="Pangilinan J."/>
            <person name="Lipzen A."/>
            <person name="Riley R."/>
            <person name="Andreopoulos W."/>
            <person name="He G."/>
            <person name="Johnson J."/>
            <person name="Barry K.W."/>
            <person name="Grigoriev I.V."/>
            <person name="Nagy L."/>
            <person name="Hibbett D."/>
            <person name="Henrissat B."/>
            <person name="Matheny P.B."/>
            <person name="Labbe J."/>
            <person name="Martin F."/>
        </authorList>
    </citation>
    <scope>NUCLEOTIDE SEQUENCE</scope>
    <source>
        <strain evidence="1">EC-137</strain>
    </source>
</reference>
<name>A0ACB8QK24_9AGAM</name>
<accession>A0ACB8QK24</accession>
<protein>
    <submittedName>
        <fullName evidence="1">Uncharacterized protein</fullName>
    </submittedName>
</protein>
<feature type="non-terminal residue" evidence="1">
    <location>
        <position position="246"/>
    </location>
</feature>
<sequence length="246" mass="27191">RLISTRAAAATAFLVWDVLITLDDEVELIWSRPNAFRTKWLFLFVRWFAVFLQLSLIFVGTDVAASLHYPARACTIWYVYQEAATQALIAAVEIVLMIRVQALYLRSRCVTYTLYALFAAENVGMIVALVRVVPGVEFDSACVVTRSPFGLVYFAAAFGAFETILFGLTLAKFVSALYHGWGDTPVLALLVRDGTWAFFLVFAALVINAAFYLGASNALSATAYQWLLTAESLAGARLILNMLSLE</sequence>
<feature type="non-terminal residue" evidence="1">
    <location>
        <position position="1"/>
    </location>
</feature>
<reference evidence="1" key="2">
    <citation type="journal article" date="2022" name="New Phytol.">
        <title>Evolutionary transition to the ectomycorrhizal habit in the genomes of a hyperdiverse lineage of mushroom-forming fungi.</title>
        <authorList>
            <person name="Looney B."/>
            <person name="Miyauchi S."/>
            <person name="Morin E."/>
            <person name="Drula E."/>
            <person name="Courty P.E."/>
            <person name="Kohler A."/>
            <person name="Kuo A."/>
            <person name="LaButti K."/>
            <person name="Pangilinan J."/>
            <person name="Lipzen A."/>
            <person name="Riley R."/>
            <person name="Andreopoulos W."/>
            <person name="He G."/>
            <person name="Johnson J."/>
            <person name="Nolan M."/>
            <person name="Tritt A."/>
            <person name="Barry K.W."/>
            <person name="Grigoriev I.V."/>
            <person name="Nagy L.G."/>
            <person name="Hibbett D."/>
            <person name="Henrissat B."/>
            <person name="Matheny P.B."/>
            <person name="Labbe J."/>
            <person name="Martin F.M."/>
        </authorList>
    </citation>
    <scope>NUCLEOTIDE SEQUENCE</scope>
    <source>
        <strain evidence="1">EC-137</strain>
    </source>
</reference>
<gene>
    <name evidence="1" type="ORF">K488DRAFT_19590</name>
</gene>
<organism evidence="1 2">
    <name type="scientific">Vararia minispora EC-137</name>
    <dbReference type="NCBI Taxonomy" id="1314806"/>
    <lineage>
        <taxon>Eukaryota</taxon>
        <taxon>Fungi</taxon>
        <taxon>Dikarya</taxon>
        <taxon>Basidiomycota</taxon>
        <taxon>Agaricomycotina</taxon>
        <taxon>Agaricomycetes</taxon>
        <taxon>Russulales</taxon>
        <taxon>Lachnocladiaceae</taxon>
        <taxon>Vararia</taxon>
    </lineage>
</organism>
<evidence type="ECO:0000313" key="1">
    <source>
        <dbReference type="EMBL" id="KAI0032022.1"/>
    </source>
</evidence>
<proteinExistence type="predicted"/>
<evidence type="ECO:0000313" key="2">
    <source>
        <dbReference type="Proteomes" id="UP000814128"/>
    </source>
</evidence>
<dbReference type="EMBL" id="MU273560">
    <property type="protein sequence ID" value="KAI0032022.1"/>
    <property type="molecule type" value="Genomic_DNA"/>
</dbReference>
<comment type="caution">
    <text evidence="1">The sequence shown here is derived from an EMBL/GenBank/DDBJ whole genome shotgun (WGS) entry which is preliminary data.</text>
</comment>
<keyword evidence="2" id="KW-1185">Reference proteome</keyword>
<dbReference type="Proteomes" id="UP000814128">
    <property type="component" value="Unassembled WGS sequence"/>
</dbReference>